<evidence type="ECO:0000259" key="4">
    <source>
        <dbReference type="Pfam" id="PF12776"/>
    </source>
</evidence>
<evidence type="ECO:0000256" key="2">
    <source>
        <dbReference type="ARBA" id="ARBA00022723"/>
    </source>
</evidence>
<name>Q9LLQ0_ORYSA</name>
<feature type="domain" description="Myb/SANT-like" evidence="4">
    <location>
        <begin position="118"/>
        <end position="212"/>
    </location>
</feature>
<feature type="region of interest" description="Disordered" evidence="3">
    <location>
        <begin position="1"/>
        <end position="25"/>
    </location>
</feature>
<proteinExistence type="predicted"/>
<feature type="region of interest" description="Disordered" evidence="3">
    <location>
        <begin position="401"/>
        <end position="476"/>
    </location>
</feature>
<feature type="domain" description="DDE Tnp4" evidence="5">
    <location>
        <begin position="588"/>
        <end position="753"/>
    </location>
</feature>
<organism evidence="6">
    <name type="scientific">Oryza sativa</name>
    <name type="common">Rice</name>
    <dbReference type="NCBI Taxonomy" id="4530"/>
    <lineage>
        <taxon>Eukaryota</taxon>
        <taxon>Viridiplantae</taxon>
        <taxon>Streptophyta</taxon>
        <taxon>Embryophyta</taxon>
        <taxon>Tracheophyta</taxon>
        <taxon>Spermatophyta</taxon>
        <taxon>Magnoliopsida</taxon>
        <taxon>Liliopsida</taxon>
        <taxon>Poales</taxon>
        <taxon>Poaceae</taxon>
        <taxon>BOP clade</taxon>
        <taxon>Oryzoideae</taxon>
        <taxon>Oryzeae</taxon>
        <taxon>Oryzinae</taxon>
        <taxon>Oryza</taxon>
    </lineage>
</organism>
<evidence type="ECO:0000259" key="5">
    <source>
        <dbReference type="Pfam" id="PF13359"/>
    </source>
</evidence>
<protein>
    <recommendedName>
        <fullName evidence="7">Transposon protein, putative, CACTA, En/Spm sub-class</fullName>
    </recommendedName>
</protein>
<dbReference type="Pfam" id="PF12776">
    <property type="entry name" value="Myb_DNA-bind_3"/>
    <property type="match status" value="1"/>
</dbReference>
<evidence type="ECO:0000313" key="6">
    <source>
        <dbReference type="EMBL" id="AAF34413.1"/>
    </source>
</evidence>
<evidence type="ECO:0000256" key="3">
    <source>
        <dbReference type="SAM" id="MobiDB-lite"/>
    </source>
</evidence>
<dbReference type="InterPro" id="IPR027806">
    <property type="entry name" value="HARBI1_dom"/>
</dbReference>
<dbReference type="EMBL" id="AF172282">
    <property type="protein sequence ID" value="AAF34413.1"/>
    <property type="molecule type" value="Genomic_DNA"/>
</dbReference>
<reference evidence="6" key="1">
    <citation type="journal article" date="2000" name="Plant Cell">
        <title>The complete sequence of 340 kb of DNA around the rice Adh1-Adh2 region reveals interrupted colinearity with maize chromosome 4.</title>
        <authorList>
            <person name="Tarchini R."/>
            <person name="Biddle P."/>
            <person name="Wineland R."/>
            <person name="Tingey S."/>
            <person name="Rafalski A."/>
        </authorList>
    </citation>
    <scope>NUCLEOTIDE SEQUENCE</scope>
</reference>
<feature type="region of interest" description="Disordered" evidence="3">
    <location>
        <begin position="279"/>
        <end position="316"/>
    </location>
</feature>
<feature type="compositionally biased region" description="Polar residues" evidence="3">
    <location>
        <begin position="458"/>
        <end position="476"/>
    </location>
</feature>
<accession>Q9LLQ0</accession>
<dbReference type="AlphaFoldDB" id="Q9LLQ0"/>
<dbReference type="Pfam" id="PF13359">
    <property type="entry name" value="DDE_Tnp_4"/>
    <property type="match status" value="1"/>
</dbReference>
<dbReference type="PANTHER" id="PTHR47069">
    <property type="match status" value="1"/>
</dbReference>
<comment type="cofactor">
    <cofactor evidence="1">
        <name>a divalent metal cation</name>
        <dbReference type="ChEBI" id="CHEBI:60240"/>
    </cofactor>
</comment>
<evidence type="ECO:0000256" key="1">
    <source>
        <dbReference type="ARBA" id="ARBA00001968"/>
    </source>
</evidence>
<dbReference type="InterPro" id="IPR024752">
    <property type="entry name" value="Myb/SANT-like_dom"/>
</dbReference>
<feature type="compositionally biased region" description="Gly residues" evidence="3">
    <location>
        <begin position="401"/>
        <end position="420"/>
    </location>
</feature>
<evidence type="ECO:0008006" key="7">
    <source>
        <dbReference type="Google" id="ProtNLM"/>
    </source>
</evidence>
<dbReference type="GO" id="GO:0046872">
    <property type="term" value="F:metal ion binding"/>
    <property type="evidence" value="ECO:0007669"/>
    <property type="project" value="UniProtKB-KW"/>
</dbReference>
<sequence length="809" mass="89133">MGTRGTKRKRGEDIHPSTAAKGQAVPLAFAAPAPHGLLINLDSGTGSSASGKSDASSAPPCDNDINVAARFLTAVCATSPEGVRSFVRRVSPATVVRSLDLDLIRPISPQKMAEGKIRWSDDEIGIFLEACLEELSAMTITSTCPKPQGYKNLIQKMKERIGRNLTKDQVKYIWRQCRKRWMLWTWLESKATGIGRDPITQAIVADDDWWEDKDQKKDGARVFKDSPLKHIDLHCAIFSGRTVVGNHSAVAGAAPAPPQQPTPRPNINISQLLAQQQNIATPGVSSAEKGKRPADEAGTSSGSASKKSRSDSAGDALHRLADLRVQSMESRSRKVEEDRARSAAACIQLVVADGHNPGSDLFFMALDVFERAYWRQWFIDYCPTPESRSHYIVQTWQKQFGGKGAGGQGGGQPGYEGGTGQQRYGVGAPPPTGQQGYGGGVPPPTCSGGHTGFGGWNHTMSDGSSWSSDGTEGQYTSDEDDAIIAMMQEILAAPPRAPRRVPTQFGITWMLETMANPAQCRNNSARESNNRWVRSNSTVSIYFRRVLSRMVMLGSKILKPIDLNFTDIPRRLLQDSRFGPFQFAVGAIDGTHIPVTVGVDSAIEHMNRHDETTKNVLTIVGFDGRVIFADAGWPGSVHDNRVLNEAIDSYPEEFPRLPFRKYLLVDSGYPSRMGFLAPYPRVRYHKDQFKGPRAPPPEGREEKFNYIHAKLRNIIERQFGIVKKQWKILKGIPYNPYKNVQSNIILAAFCLHNFRIDSKQNDFQANNPLYNGNPIAPMAPPFSNMYYAGNSAQAMNAYRDAIANSVENL</sequence>
<gene>
    <name evidence="6" type="primary">DUPR11.2</name>
</gene>
<dbReference type="PANTHER" id="PTHR47069:SF11">
    <property type="entry name" value="OS04G0275550 PROTEIN"/>
    <property type="match status" value="1"/>
</dbReference>
<keyword evidence="2" id="KW-0479">Metal-binding</keyword>